<evidence type="ECO:0000313" key="9">
    <source>
        <dbReference type="EMBL" id="KAJ9182399.1"/>
    </source>
</evidence>
<feature type="compositionally biased region" description="Low complexity" evidence="7">
    <location>
        <begin position="698"/>
        <end position="709"/>
    </location>
</feature>
<dbReference type="CDD" id="cd13999">
    <property type="entry name" value="STKc_MAP3K-like"/>
    <property type="match status" value="1"/>
</dbReference>
<dbReference type="Pfam" id="PF07714">
    <property type="entry name" value="PK_Tyr_Ser-Thr"/>
    <property type="match status" value="1"/>
</dbReference>
<dbReference type="PRINTS" id="PR00109">
    <property type="entry name" value="TYRKINASE"/>
</dbReference>
<keyword evidence="10" id="KW-1185">Reference proteome</keyword>
<dbReference type="PROSITE" id="PS00107">
    <property type="entry name" value="PROTEIN_KINASE_ATP"/>
    <property type="match status" value="1"/>
</dbReference>
<proteinExistence type="predicted"/>
<keyword evidence="2" id="KW-0808">Transferase</keyword>
<evidence type="ECO:0000256" key="1">
    <source>
        <dbReference type="ARBA" id="ARBA00022527"/>
    </source>
</evidence>
<evidence type="ECO:0000256" key="6">
    <source>
        <dbReference type="PROSITE-ProRule" id="PRU10141"/>
    </source>
</evidence>
<evidence type="ECO:0000256" key="3">
    <source>
        <dbReference type="ARBA" id="ARBA00022741"/>
    </source>
</evidence>
<accession>A0ABQ9MQ36</accession>
<dbReference type="InterPro" id="IPR000719">
    <property type="entry name" value="Prot_kinase_dom"/>
</dbReference>
<dbReference type="EMBL" id="JARPOI010000004">
    <property type="protein sequence ID" value="KAJ9182399.1"/>
    <property type="molecule type" value="Genomic_DNA"/>
</dbReference>
<dbReference type="InterPro" id="IPR017441">
    <property type="entry name" value="Protein_kinase_ATP_BS"/>
</dbReference>
<evidence type="ECO:0000313" key="10">
    <source>
        <dbReference type="Proteomes" id="UP001174677"/>
    </source>
</evidence>
<organism evidence="9 10">
    <name type="scientific">Hevea brasiliensis</name>
    <name type="common">Para rubber tree</name>
    <name type="synonym">Siphonia brasiliensis</name>
    <dbReference type="NCBI Taxonomy" id="3981"/>
    <lineage>
        <taxon>Eukaryota</taxon>
        <taxon>Viridiplantae</taxon>
        <taxon>Streptophyta</taxon>
        <taxon>Embryophyta</taxon>
        <taxon>Tracheophyta</taxon>
        <taxon>Spermatophyta</taxon>
        <taxon>Magnoliopsida</taxon>
        <taxon>eudicotyledons</taxon>
        <taxon>Gunneridae</taxon>
        <taxon>Pentapetalae</taxon>
        <taxon>rosids</taxon>
        <taxon>fabids</taxon>
        <taxon>Malpighiales</taxon>
        <taxon>Euphorbiaceae</taxon>
        <taxon>Crotonoideae</taxon>
        <taxon>Micrandreae</taxon>
        <taxon>Hevea</taxon>
    </lineage>
</organism>
<dbReference type="PANTHER" id="PTHR23257:SF792">
    <property type="entry name" value="PROTEIN KINASE DOMAIN-CONTAINING PROTEIN"/>
    <property type="match status" value="1"/>
</dbReference>
<feature type="region of interest" description="Disordered" evidence="7">
    <location>
        <begin position="814"/>
        <end position="844"/>
    </location>
</feature>
<dbReference type="PROSITE" id="PS50011">
    <property type="entry name" value="PROTEIN_KINASE_DOM"/>
    <property type="match status" value="1"/>
</dbReference>
<evidence type="ECO:0000256" key="4">
    <source>
        <dbReference type="ARBA" id="ARBA00022777"/>
    </source>
</evidence>
<evidence type="ECO:0000256" key="7">
    <source>
        <dbReference type="SAM" id="MobiDB-lite"/>
    </source>
</evidence>
<comment type="caution">
    <text evidence="9">The sequence shown here is derived from an EMBL/GenBank/DDBJ whole genome shotgun (WGS) entry which is preliminary data.</text>
</comment>
<dbReference type="InterPro" id="IPR000270">
    <property type="entry name" value="PB1_dom"/>
</dbReference>
<dbReference type="InterPro" id="IPR011009">
    <property type="entry name" value="Kinase-like_dom_sf"/>
</dbReference>
<dbReference type="InterPro" id="IPR050167">
    <property type="entry name" value="Ser_Thr_protein_kinase"/>
</dbReference>
<dbReference type="SMART" id="SM00666">
    <property type="entry name" value="PB1"/>
    <property type="match status" value="1"/>
</dbReference>
<protein>
    <recommendedName>
        <fullName evidence="8">Protein kinase domain-containing protein</fullName>
    </recommendedName>
</protein>
<dbReference type="Gene3D" id="1.10.510.10">
    <property type="entry name" value="Transferase(Phosphotransferase) domain 1"/>
    <property type="match status" value="1"/>
</dbReference>
<dbReference type="CDD" id="cd06410">
    <property type="entry name" value="PB1_UP2"/>
    <property type="match status" value="1"/>
</dbReference>
<evidence type="ECO:0000256" key="2">
    <source>
        <dbReference type="ARBA" id="ARBA00022679"/>
    </source>
</evidence>
<keyword evidence="1" id="KW-0723">Serine/threonine-protein kinase</keyword>
<dbReference type="InterPro" id="IPR008271">
    <property type="entry name" value="Ser/Thr_kinase_AS"/>
</dbReference>
<dbReference type="PANTHER" id="PTHR23257">
    <property type="entry name" value="SERINE-THREONINE PROTEIN KINASE"/>
    <property type="match status" value="1"/>
</dbReference>
<keyword evidence="4" id="KW-0418">Kinase</keyword>
<evidence type="ECO:0000259" key="8">
    <source>
        <dbReference type="PROSITE" id="PS50011"/>
    </source>
</evidence>
<name>A0ABQ9MQ36_HEVBR</name>
<dbReference type="Pfam" id="PF00564">
    <property type="entry name" value="PB1"/>
    <property type="match status" value="1"/>
</dbReference>
<sequence>MTRETPDNSGQHFYGDMTKVFSGNGAAEDRNVNNICAQTGEEFSTEFLRDRIALRRVADQNQLTQVVSNYNQKHQVFYEDLSSIHESHRKGSEYNALDFVPRTGYAVEVESRVYPDHISRCQWEYNSSGQNPCKYTSELNSGQVNMGSTTPHKYVVESPLSYHPYGTAVLESAFCGKMKFLCSFGGRILPRPSDGKLRYVGGETRIISIRKNVTWDELAKKTFAICNQSHTIKYQLPGEDLDALISVCSNEDLHHMIEEYQEIERNGGSQRLRIFLISSSESDSPNSFEGRTPQQSDCDYQYVFAVNGMPDQESSSGQGLASQPIHLRNASDYGPTFHQDSPTSIFALVKKDCSPNSPIVMGTFSNPAAQFLTTLQIPGTSFSLSPPISPVPIQHKDHKNSNIQFYVDQSCTEGNESINTFALDKIPFDNACHPHASAYYNKISQGPLTLMNYHHHHQYLTETDQSNKPSEVHFHNGSPSGDFLSHQLHVQSYMNSERPKLKERALSDSRLQEHDEGSKYYCEKAVNSLCMWNDGREKSPSLAMSNSSQEPMMWEGLTSEKHQAAEHENQCSFNTMKNTDLNQVLLKRADRTVTCSSESRQCAGNISNDNSIEYKDLQSSDNFLSIHRHQQDSKESGRMVCITRVNALEYSVDNIREHPQGCQSGKTKPAPDFLFKNQNVINDQQCTIAERKSDQQTPGAHHGYHHPPYLRSSNQKPEVQSSAFPNVSKTAASSKLFSFYDEDPLNYPDHKVEIVSINRKPYEGPKIRDAPQRLDDHHENKVLESVVIVEDVTGTTTPDIPFSSRVFPQIEEEATDEFPSHRDAVTESTAQGSVSEADGRDNDESIGDAAMAEIEAGIYGLQIIRNADIEELQELGSGTFGTVFYGKWRGTDVAIKRIKKSCFAGRSSEQERLTKDFWREARILSNLHHPNVVAFYGVVPDGPGGTMATVTEYMVNGSLRHVLQKKDKALDRRKKLIIALDAAFGMEYLHLKDIVHFDLKCDNLLVNLRDPQRPICKVGDFGLSRIKHNTLVSGGVRGTLPWMAPELLDGSSNRVSEKVDVYSFGISMWEILTCEEPYANMHCGAIIGGIVSNTLRPAIPERCDPKWRNLMEECWSFNPAARPSFTEITNKLRAMSEALQTKRRNPTKT</sequence>
<dbReference type="Gene3D" id="3.30.200.20">
    <property type="entry name" value="Phosphorylase Kinase, domain 1"/>
    <property type="match status" value="1"/>
</dbReference>
<dbReference type="Proteomes" id="UP001174677">
    <property type="component" value="Chromosome 4"/>
</dbReference>
<dbReference type="SUPFAM" id="SSF56112">
    <property type="entry name" value="Protein kinase-like (PK-like)"/>
    <property type="match status" value="1"/>
</dbReference>
<dbReference type="PROSITE" id="PS00108">
    <property type="entry name" value="PROTEIN_KINASE_ST"/>
    <property type="match status" value="1"/>
</dbReference>
<dbReference type="SUPFAM" id="SSF54277">
    <property type="entry name" value="CAD &amp; PB1 domains"/>
    <property type="match status" value="1"/>
</dbReference>
<evidence type="ECO:0000256" key="5">
    <source>
        <dbReference type="ARBA" id="ARBA00022840"/>
    </source>
</evidence>
<feature type="domain" description="Protein kinase" evidence="8">
    <location>
        <begin position="869"/>
        <end position="1139"/>
    </location>
</feature>
<keyword evidence="5 6" id="KW-0067">ATP-binding</keyword>
<dbReference type="InterPro" id="IPR001245">
    <property type="entry name" value="Ser-Thr/Tyr_kinase_cat_dom"/>
</dbReference>
<dbReference type="Gene3D" id="3.10.20.90">
    <property type="entry name" value="Phosphatidylinositol 3-kinase Catalytic Subunit, Chain A, domain 1"/>
    <property type="match status" value="1"/>
</dbReference>
<dbReference type="SMART" id="SM00220">
    <property type="entry name" value="S_TKc"/>
    <property type="match status" value="1"/>
</dbReference>
<feature type="binding site" evidence="6">
    <location>
        <position position="900"/>
    </location>
    <ligand>
        <name>ATP</name>
        <dbReference type="ChEBI" id="CHEBI:30616"/>
    </ligand>
</feature>
<feature type="region of interest" description="Disordered" evidence="7">
    <location>
        <begin position="691"/>
        <end position="726"/>
    </location>
</feature>
<keyword evidence="3 6" id="KW-0547">Nucleotide-binding</keyword>
<feature type="compositionally biased region" description="Polar residues" evidence="7">
    <location>
        <begin position="711"/>
        <end position="726"/>
    </location>
</feature>
<gene>
    <name evidence="9" type="ORF">P3X46_006400</name>
</gene>
<reference evidence="9" key="1">
    <citation type="journal article" date="2023" name="Plant Biotechnol. J.">
        <title>Chromosome-level wild Hevea brasiliensis genome provides new tools for genomic-assisted breeding and valuable loci to elevate rubber yield.</title>
        <authorList>
            <person name="Cheng H."/>
            <person name="Song X."/>
            <person name="Hu Y."/>
            <person name="Wu T."/>
            <person name="Yang Q."/>
            <person name="An Z."/>
            <person name="Feng S."/>
            <person name="Deng Z."/>
            <person name="Wu W."/>
            <person name="Zeng X."/>
            <person name="Tu M."/>
            <person name="Wang X."/>
            <person name="Huang H."/>
        </authorList>
    </citation>
    <scope>NUCLEOTIDE SEQUENCE</scope>
    <source>
        <strain evidence="9">MT/VB/25A 57/8</strain>
    </source>
</reference>